<protein>
    <submittedName>
        <fullName evidence="1">Uncharacterized protein</fullName>
    </submittedName>
</protein>
<dbReference type="AlphaFoldDB" id="A0A2P2PAN6"/>
<organism evidence="1">
    <name type="scientific">Rhizophora mucronata</name>
    <name type="common">Asiatic mangrove</name>
    <dbReference type="NCBI Taxonomy" id="61149"/>
    <lineage>
        <taxon>Eukaryota</taxon>
        <taxon>Viridiplantae</taxon>
        <taxon>Streptophyta</taxon>
        <taxon>Embryophyta</taxon>
        <taxon>Tracheophyta</taxon>
        <taxon>Spermatophyta</taxon>
        <taxon>Magnoliopsida</taxon>
        <taxon>eudicotyledons</taxon>
        <taxon>Gunneridae</taxon>
        <taxon>Pentapetalae</taxon>
        <taxon>rosids</taxon>
        <taxon>fabids</taxon>
        <taxon>Malpighiales</taxon>
        <taxon>Rhizophoraceae</taxon>
        <taxon>Rhizophora</taxon>
    </lineage>
</organism>
<dbReference type="EMBL" id="GGEC01071334">
    <property type="protein sequence ID" value="MBX51818.1"/>
    <property type="molecule type" value="Transcribed_RNA"/>
</dbReference>
<name>A0A2P2PAN6_RHIMU</name>
<evidence type="ECO:0000313" key="1">
    <source>
        <dbReference type="EMBL" id="MBX51818.1"/>
    </source>
</evidence>
<sequence>MHTINVFVPLMDQPFEYYYVSQMTYC</sequence>
<reference evidence="1" key="1">
    <citation type="submission" date="2018-02" db="EMBL/GenBank/DDBJ databases">
        <title>Rhizophora mucronata_Transcriptome.</title>
        <authorList>
            <person name="Meera S.P."/>
            <person name="Sreeshan A."/>
            <person name="Augustine A."/>
        </authorList>
    </citation>
    <scope>NUCLEOTIDE SEQUENCE</scope>
    <source>
        <tissue evidence="1">Leaf</tissue>
    </source>
</reference>
<accession>A0A2P2PAN6</accession>
<proteinExistence type="predicted"/>